<dbReference type="Proteomes" id="UP000011713">
    <property type="component" value="Unassembled WGS sequence"/>
</dbReference>
<sequence>MNAVQASASKADVRLARKLRYECAKMKAKVQLHSLYRNQYEKPFAGQNTTVSTLPTVAGHPIHRAHEQSSNELAQLREQMNRLGSINSVDNRLRKVKYNLPRLDSQVELLTKMPLSGTTSLVQSQASSGPLEKDHDMA</sequence>
<dbReference type="EMBL" id="JH598246">
    <property type="status" value="NOT_ANNOTATED_CDS"/>
    <property type="molecule type" value="Genomic_DNA"/>
</dbReference>
<protein>
    <submittedName>
        <fullName evidence="2">Uncharacterized protein</fullName>
    </submittedName>
</protein>
<evidence type="ECO:0000256" key="1">
    <source>
        <dbReference type="SAM" id="MobiDB-lite"/>
    </source>
</evidence>
<dbReference type="VEuPathDB" id="FungiDB:HpaG805657"/>
<dbReference type="InParanoid" id="M4BGY2"/>
<accession>M4BGY2</accession>
<reference evidence="3" key="1">
    <citation type="journal article" date="2010" name="Science">
        <title>Signatures of adaptation to obligate biotrophy in the Hyaloperonospora arabidopsidis genome.</title>
        <authorList>
            <person name="Baxter L."/>
            <person name="Tripathy S."/>
            <person name="Ishaque N."/>
            <person name="Boot N."/>
            <person name="Cabral A."/>
            <person name="Kemen E."/>
            <person name="Thines M."/>
            <person name="Ah-Fong A."/>
            <person name="Anderson R."/>
            <person name="Badejoko W."/>
            <person name="Bittner-Eddy P."/>
            <person name="Boore J.L."/>
            <person name="Chibucos M.C."/>
            <person name="Coates M."/>
            <person name="Dehal P."/>
            <person name="Delehaunty K."/>
            <person name="Dong S."/>
            <person name="Downton P."/>
            <person name="Dumas B."/>
            <person name="Fabro G."/>
            <person name="Fronick C."/>
            <person name="Fuerstenberg S.I."/>
            <person name="Fulton L."/>
            <person name="Gaulin E."/>
            <person name="Govers F."/>
            <person name="Hughes L."/>
            <person name="Humphray S."/>
            <person name="Jiang R.H."/>
            <person name="Judelson H."/>
            <person name="Kamoun S."/>
            <person name="Kyung K."/>
            <person name="Meijer H."/>
            <person name="Minx P."/>
            <person name="Morris P."/>
            <person name="Nelson J."/>
            <person name="Phuntumart V."/>
            <person name="Qutob D."/>
            <person name="Rehmany A."/>
            <person name="Rougon-Cardoso A."/>
            <person name="Ryden P."/>
            <person name="Torto-Alalibo T."/>
            <person name="Studholme D."/>
            <person name="Wang Y."/>
            <person name="Win J."/>
            <person name="Wood J."/>
            <person name="Clifton S.W."/>
            <person name="Rogers J."/>
            <person name="Van den Ackerveken G."/>
            <person name="Jones J.D."/>
            <person name="McDowell J.M."/>
            <person name="Beynon J."/>
            <person name="Tyler B.M."/>
        </authorList>
    </citation>
    <scope>NUCLEOTIDE SEQUENCE [LARGE SCALE GENOMIC DNA]</scope>
    <source>
        <strain evidence="3">Emoy2</strain>
    </source>
</reference>
<name>M4BGY2_HYAAE</name>
<organism evidence="2 3">
    <name type="scientific">Hyaloperonospora arabidopsidis (strain Emoy2)</name>
    <name type="common">Downy mildew agent</name>
    <name type="synonym">Peronospora arabidopsidis</name>
    <dbReference type="NCBI Taxonomy" id="559515"/>
    <lineage>
        <taxon>Eukaryota</taxon>
        <taxon>Sar</taxon>
        <taxon>Stramenopiles</taxon>
        <taxon>Oomycota</taxon>
        <taxon>Peronosporomycetes</taxon>
        <taxon>Peronosporales</taxon>
        <taxon>Peronosporaceae</taxon>
        <taxon>Hyaloperonospora</taxon>
    </lineage>
</organism>
<keyword evidence="3" id="KW-1185">Reference proteome</keyword>
<reference evidence="2" key="2">
    <citation type="submission" date="2015-06" db="UniProtKB">
        <authorList>
            <consortium name="EnsemblProtists"/>
        </authorList>
    </citation>
    <scope>IDENTIFICATION</scope>
    <source>
        <strain evidence="2">Emoy2</strain>
    </source>
</reference>
<proteinExistence type="predicted"/>
<dbReference type="HOGENOM" id="CLU_051764_3_2_1"/>
<dbReference type="AlphaFoldDB" id="M4BGY2"/>
<dbReference type="EnsemblProtists" id="HpaT805657">
    <property type="protein sequence ID" value="HpaP805657"/>
    <property type="gene ID" value="HpaG805657"/>
</dbReference>
<evidence type="ECO:0000313" key="2">
    <source>
        <dbReference type="EnsemblProtists" id="HpaP805657"/>
    </source>
</evidence>
<feature type="compositionally biased region" description="Polar residues" evidence="1">
    <location>
        <begin position="119"/>
        <end position="128"/>
    </location>
</feature>
<feature type="region of interest" description="Disordered" evidence="1">
    <location>
        <begin position="119"/>
        <end position="138"/>
    </location>
</feature>
<evidence type="ECO:0000313" key="3">
    <source>
        <dbReference type="Proteomes" id="UP000011713"/>
    </source>
</evidence>